<comment type="function">
    <text evidence="4">Catalyzes ATP-dependent phosphorylation of adenosylcobinamide and addition of GMP to adenosylcobinamide phosphate.</text>
</comment>
<reference evidence="16" key="1">
    <citation type="submission" date="2020-02" db="EMBL/GenBank/DDBJ databases">
        <authorList>
            <person name="Meier V. D."/>
        </authorList>
    </citation>
    <scope>NUCLEOTIDE SEQUENCE</scope>
    <source>
        <strain evidence="16">AVDCRST_MAG67</strain>
    </source>
</reference>
<evidence type="ECO:0000256" key="7">
    <source>
        <dbReference type="ARBA" id="ARBA00007490"/>
    </source>
</evidence>
<dbReference type="UniPathway" id="UPA00148">
    <property type="reaction ID" value="UER00236"/>
</dbReference>
<dbReference type="GO" id="GO:0005524">
    <property type="term" value="F:ATP binding"/>
    <property type="evidence" value="ECO:0007669"/>
    <property type="project" value="UniProtKB-KW"/>
</dbReference>
<dbReference type="GO" id="GO:0043752">
    <property type="term" value="F:adenosylcobinamide kinase activity"/>
    <property type="evidence" value="ECO:0007669"/>
    <property type="project" value="UniProtKB-EC"/>
</dbReference>
<dbReference type="PANTHER" id="PTHR34848">
    <property type="match status" value="1"/>
</dbReference>
<comment type="catalytic activity">
    <reaction evidence="3">
        <text>adenosylcob(III)inamide + GTP = adenosylcob(III)inamide phosphate + GDP + H(+)</text>
        <dbReference type="Rhea" id="RHEA:15765"/>
        <dbReference type="ChEBI" id="CHEBI:2480"/>
        <dbReference type="ChEBI" id="CHEBI:15378"/>
        <dbReference type="ChEBI" id="CHEBI:37565"/>
        <dbReference type="ChEBI" id="CHEBI:58189"/>
        <dbReference type="ChEBI" id="CHEBI:58502"/>
        <dbReference type="EC" id="2.7.1.156"/>
    </reaction>
</comment>
<keyword evidence="8" id="KW-0169">Cobalamin biosynthesis</keyword>
<accession>A0A6J4SH31</accession>
<gene>
    <name evidence="16" type="ORF">AVDCRST_MAG67-1482</name>
</gene>
<keyword evidence="12" id="KW-0067">ATP-binding</keyword>
<feature type="domain" description="Aminotransferase class I/classII large" evidence="15">
    <location>
        <begin position="218"/>
        <end position="521"/>
    </location>
</feature>
<evidence type="ECO:0000256" key="4">
    <source>
        <dbReference type="ARBA" id="ARBA00003889"/>
    </source>
</evidence>
<dbReference type="EC" id="2.6.1.-" evidence="14"/>
<dbReference type="InterPro" id="IPR015421">
    <property type="entry name" value="PyrdxlP-dep_Trfase_major"/>
</dbReference>
<name>A0A6J4SH31_9ACTN</name>
<dbReference type="InterPro" id="IPR015424">
    <property type="entry name" value="PyrdxlP-dep_Trfase"/>
</dbReference>
<dbReference type="InterPro" id="IPR027417">
    <property type="entry name" value="P-loop_NTPase"/>
</dbReference>
<dbReference type="InterPro" id="IPR004839">
    <property type="entry name" value="Aminotransferase_I/II_large"/>
</dbReference>
<keyword evidence="14" id="KW-0032">Aminotransferase</keyword>
<dbReference type="SUPFAM" id="SSF53383">
    <property type="entry name" value="PLP-dependent transferases"/>
    <property type="match status" value="1"/>
</dbReference>
<sequence length="528" mass="54640">MGLTLVLGGTRSGKSAYAESLARGSGLPVRYVATADDGDDAFAARIAAHVLRRAAEWETVVADDQLASFARPDRCVLVDGLGTWIAGVIDRGATELCDMPPGAAFDPARSRVRDEVAALARAAAASAAPVIVVAEQAGEGMLPADALSRAWLDALGEATQALAAVAERAVLVVAGRPIELPRATDGACPADASLRQHGDTLVRAGDADHAVNVLAGGPPAWLRTALTRALEDDVAAYPREEAALAALAALHGRSPQEIVPTNGAAQALWLLPAALRPRLAACVHPGFTETEAALRAHRVPVARALRSADEDFALDPSAVPEAADLVVVGNPASPSGTLDPPESVLALRRPGRVVVVDEAFMDLVPGEPASLVRAPLPDVIVVRSMTKSLAIPGLRAGYAVAPAALADRLRAVRPPWSCNALALAALQAMAQRPEALRAAAVRAQAERGDLEQRLTQIDGLRLWPAAANYVLVRVHDGPGVTARLRDAGIAVRPAGSFPGLTAGDLRITARAPRDNERLADVLAAAVAG</sequence>
<keyword evidence="16" id="KW-0548">Nucleotidyltransferase</keyword>
<evidence type="ECO:0000256" key="10">
    <source>
        <dbReference type="ARBA" id="ARBA00022741"/>
    </source>
</evidence>
<dbReference type="AlphaFoldDB" id="A0A6J4SH31"/>
<proteinExistence type="inferred from homology"/>
<evidence type="ECO:0000256" key="11">
    <source>
        <dbReference type="ARBA" id="ARBA00022777"/>
    </source>
</evidence>
<evidence type="ECO:0000256" key="9">
    <source>
        <dbReference type="ARBA" id="ARBA00022679"/>
    </source>
</evidence>
<dbReference type="PROSITE" id="PS00105">
    <property type="entry name" value="AA_TRANSFER_CLASS_1"/>
    <property type="match status" value="1"/>
</dbReference>
<comment type="catalytic activity">
    <reaction evidence="1">
        <text>adenosylcob(III)inamide + ATP = adenosylcob(III)inamide phosphate + ADP + H(+)</text>
        <dbReference type="Rhea" id="RHEA:15769"/>
        <dbReference type="ChEBI" id="CHEBI:2480"/>
        <dbReference type="ChEBI" id="CHEBI:15378"/>
        <dbReference type="ChEBI" id="CHEBI:30616"/>
        <dbReference type="ChEBI" id="CHEBI:58502"/>
        <dbReference type="ChEBI" id="CHEBI:456216"/>
        <dbReference type="EC" id="2.7.1.156"/>
    </reaction>
</comment>
<dbReference type="Gene3D" id="3.40.50.300">
    <property type="entry name" value="P-loop containing nucleotide triphosphate hydrolases"/>
    <property type="match status" value="1"/>
</dbReference>
<comment type="cofactor">
    <cofactor evidence="14">
        <name>pyridoxal 5'-phosphate</name>
        <dbReference type="ChEBI" id="CHEBI:597326"/>
    </cofactor>
</comment>
<comment type="pathway">
    <text evidence="5">Cofactor biosynthesis; adenosylcobalamin biosynthesis; adenosylcobalamin from cob(II)yrinate a,c-diamide: step 6/7.</text>
</comment>
<evidence type="ECO:0000256" key="1">
    <source>
        <dbReference type="ARBA" id="ARBA00000312"/>
    </source>
</evidence>
<dbReference type="InterPro" id="IPR004838">
    <property type="entry name" value="NHTrfase_class1_PyrdxlP-BS"/>
</dbReference>
<keyword evidence="10" id="KW-0547">Nucleotide-binding</keyword>
<dbReference type="GO" id="GO:0008820">
    <property type="term" value="F:cobinamide phosphate guanylyltransferase activity"/>
    <property type="evidence" value="ECO:0007669"/>
    <property type="project" value="UniProtKB-EC"/>
</dbReference>
<evidence type="ECO:0000256" key="13">
    <source>
        <dbReference type="ARBA" id="ARBA00023134"/>
    </source>
</evidence>
<organism evidence="16">
    <name type="scientific">uncultured Solirubrobacteraceae bacterium</name>
    <dbReference type="NCBI Taxonomy" id="1162706"/>
    <lineage>
        <taxon>Bacteria</taxon>
        <taxon>Bacillati</taxon>
        <taxon>Actinomycetota</taxon>
        <taxon>Thermoleophilia</taxon>
        <taxon>Solirubrobacterales</taxon>
        <taxon>Solirubrobacteraceae</taxon>
        <taxon>environmental samples</taxon>
    </lineage>
</organism>
<keyword evidence="13" id="KW-0342">GTP-binding</keyword>
<dbReference type="Pfam" id="PF00155">
    <property type="entry name" value="Aminotran_1_2"/>
    <property type="match status" value="1"/>
</dbReference>
<dbReference type="Gene3D" id="3.90.1150.10">
    <property type="entry name" value="Aspartate Aminotransferase, domain 1"/>
    <property type="match status" value="1"/>
</dbReference>
<comment type="similarity">
    <text evidence="7">Belongs to the CobU/CobP family.</text>
</comment>
<evidence type="ECO:0000313" key="16">
    <source>
        <dbReference type="EMBL" id="CAA9493867.1"/>
    </source>
</evidence>
<dbReference type="PANTHER" id="PTHR34848:SF1">
    <property type="entry name" value="BIFUNCTIONAL ADENOSYLCOBALAMIN BIOSYNTHESIS PROTEIN COBU"/>
    <property type="match status" value="1"/>
</dbReference>
<dbReference type="GO" id="GO:0030170">
    <property type="term" value="F:pyridoxal phosphate binding"/>
    <property type="evidence" value="ECO:0007669"/>
    <property type="project" value="InterPro"/>
</dbReference>
<dbReference type="EMBL" id="CADCVQ010000068">
    <property type="protein sequence ID" value="CAA9493867.1"/>
    <property type="molecule type" value="Genomic_DNA"/>
</dbReference>
<evidence type="ECO:0000256" key="14">
    <source>
        <dbReference type="RuleBase" id="RU000481"/>
    </source>
</evidence>
<evidence type="ECO:0000256" key="12">
    <source>
        <dbReference type="ARBA" id="ARBA00022840"/>
    </source>
</evidence>
<keyword evidence="11 16" id="KW-0418">Kinase</keyword>
<comment type="similarity">
    <text evidence="14">Belongs to the class-I pyridoxal-phosphate-dependent aminotransferase family.</text>
</comment>
<dbReference type="GO" id="GO:0008483">
    <property type="term" value="F:transaminase activity"/>
    <property type="evidence" value="ECO:0007669"/>
    <property type="project" value="UniProtKB-KW"/>
</dbReference>
<dbReference type="CDD" id="cd00609">
    <property type="entry name" value="AAT_like"/>
    <property type="match status" value="1"/>
</dbReference>
<evidence type="ECO:0000256" key="3">
    <source>
        <dbReference type="ARBA" id="ARBA00001522"/>
    </source>
</evidence>
<evidence type="ECO:0000259" key="15">
    <source>
        <dbReference type="Pfam" id="PF00155"/>
    </source>
</evidence>
<dbReference type="Gene3D" id="3.40.640.10">
    <property type="entry name" value="Type I PLP-dependent aspartate aminotransferase-like (Major domain)"/>
    <property type="match status" value="1"/>
</dbReference>
<dbReference type="InterPro" id="IPR003203">
    <property type="entry name" value="CobU/CobP"/>
</dbReference>
<evidence type="ECO:0000256" key="6">
    <source>
        <dbReference type="ARBA" id="ARBA00005159"/>
    </source>
</evidence>
<protein>
    <recommendedName>
        <fullName evidence="14">Aminotransferase</fullName>
        <ecNumber evidence="14">2.6.1.-</ecNumber>
    </recommendedName>
</protein>
<evidence type="ECO:0000256" key="2">
    <source>
        <dbReference type="ARBA" id="ARBA00000711"/>
    </source>
</evidence>
<dbReference type="GO" id="GO:0009236">
    <property type="term" value="P:cobalamin biosynthetic process"/>
    <property type="evidence" value="ECO:0007669"/>
    <property type="project" value="UniProtKB-UniPathway"/>
</dbReference>
<keyword evidence="9 14" id="KW-0808">Transferase</keyword>
<evidence type="ECO:0000256" key="5">
    <source>
        <dbReference type="ARBA" id="ARBA00004692"/>
    </source>
</evidence>
<comment type="pathway">
    <text evidence="6">Cofactor biosynthesis; adenosylcobalamin biosynthesis; adenosylcobalamin from cob(II)yrinate a,c-diamide: step 5/7.</text>
</comment>
<dbReference type="InterPro" id="IPR015422">
    <property type="entry name" value="PyrdxlP-dep_Trfase_small"/>
</dbReference>
<comment type="catalytic activity">
    <reaction evidence="2">
        <text>adenosylcob(III)inamide phosphate + GTP + H(+) = adenosylcob(III)inamide-GDP + diphosphate</text>
        <dbReference type="Rhea" id="RHEA:22712"/>
        <dbReference type="ChEBI" id="CHEBI:15378"/>
        <dbReference type="ChEBI" id="CHEBI:33019"/>
        <dbReference type="ChEBI" id="CHEBI:37565"/>
        <dbReference type="ChEBI" id="CHEBI:58502"/>
        <dbReference type="ChEBI" id="CHEBI:60487"/>
        <dbReference type="EC" id="2.7.7.62"/>
    </reaction>
</comment>
<dbReference type="Pfam" id="PF02283">
    <property type="entry name" value="CobU"/>
    <property type="match status" value="1"/>
</dbReference>
<evidence type="ECO:0000256" key="8">
    <source>
        <dbReference type="ARBA" id="ARBA00022573"/>
    </source>
</evidence>
<dbReference type="SUPFAM" id="SSF52540">
    <property type="entry name" value="P-loop containing nucleoside triphosphate hydrolases"/>
    <property type="match status" value="1"/>
</dbReference>
<dbReference type="GO" id="GO:0005525">
    <property type="term" value="F:GTP binding"/>
    <property type="evidence" value="ECO:0007669"/>
    <property type="project" value="UniProtKB-KW"/>
</dbReference>